<dbReference type="SUPFAM" id="SSF50037">
    <property type="entry name" value="C-terminal domain of transcriptional repressors"/>
    <property type="match status" value="1"/>
</dbReference>
<dbReference type="SMART" id="SM00899">
    <property type="entry name" value="FeoA"/>
    <property type="match status" value="1"/>
</dbReference>
<dbReference type="SUPFAM" id="SSF46785">
    <property type="entry name" value="Winged helix' DNA-binding domain"/>
    <property type="match status" value="1"/>
</dbReference>
<dbReference type="InterPro" id="IPR007167">
    <property type="entry name" value="Fe-transptr_FeoA-like"/>
</dbReference>
<dbReference type="InterPro" id="IPR008988">
    <property type="entry name" value="Transcriptional_repressor_C"/>
</dbReference>
<reference evidence="3" key="1">
    <citation type="journal article" date="2014" name="Front. Microbiol.">
        <title>High frequency of phylogenetically diverse reductive dehalogenase-homologous genes in deep subseafloor sedimentary metagenomes.</title>
        <authorList>
            <person name="Kawai M."/>
            <person name="Futagami T."/>
            <person name="Toyoda A."/>
            <person name="Takaki Y."/>
            <person name="Nishi S."/>
            <person name="Hori S."/>
            <person name="Arai W."/>
            <person name="Tsubouchi T."/>
            <person name="Morono Y."/>
            <person name="Uchiyama I."/>
            <person name="Ito T."/>
            <person name="Fujiyama A."/>
            <person name="Inagaki F."/>
            <person name="Takami H."/>
        </authorList>
    </citation>
    <scope>NUCLEOTIDE SEQUENCE</scope>
    <source>
        <strain evidence="3">Expedition CK06-06</strain>
    </source>
</reference>
<evidence type="ECO:0000256" key="1">
    <source>
        <dbReference type="ARBA" id="ARBA00023004"/>
    </source>
</evidence>
<dbReference type="InterPro" id="IPR038157">
    <property type="entry name" value="FeoA_core_dom"/>
</dbReference>
<dbReference type="Gene3D" id="1.10.10.10">
    <property type="entry name" value="Winged helix-like DNA-binding domain superfamily/Winged helix DNA-binding domain"/>
    <property type="match status" value="1"/>
</dbReference>
<dbReference type="InterPro" id="IPR036390">
    <property type="entry name" value="WH_DNA-bd_sf"/>
</dbReference>
<organism evidence="3">
    <name type="scientific">marine sediment metagenome</name>
    <dbReference type="NCBI Taxonomy" id="412755"/>
    <lineage>
        <taxon>unclassified sequences</taxon>
        <taxon>metagenomes</taxon>
        <taxon>ecological metagenomes</taxon>
    </lineage>
</organism>
<dbReference type="InterPro" id="IPR050536">
    <property type="entry name" value="DtxR_MntR_Metal-Reg"/>
</dbReference>
<proteinExistence type="predicted"/>
<dbReference type="PANTHER" id="PTHR33238">
    <property type="entry name" value="IRON (METAL) DEPENDENT REPRESSOR, DTXR FAMILY"/>
    <property type="match status" value="1"/>
</dbReference>
<evidence type="ECO:0000259" key="2">
    <source>
        <dbReference type="SMART" id="SM00899"/>
    </source>
</evidence>
<gene>
    <name evidence="3" type="ORF">S12H4_36627</name>
</gene>
<feature type="non-terminal residue" evidence="3">
    <location>
        <position position="1"/>
    </location>
</feature>
<dbReference type="Pfam" id="PF02742">
    <property type="entry name" value="Fe_dep_repr_C"/>
    <property type="match status" value="1"/>
</dbReference>
<accession>X1TYS2</accession>
<protein>
    <recommendedName>
        <fullName evidence="2">Ferrous iron transporter FeoA-like domain-containing protein</fullName>
    </recommendedName>
</protein>
<dbReference type="InterPro" id="IPR001367">
    <property type="entry name" value="Fe_dep_repressor"/>
</dbReference>
<dbReference type="SMART" id="SM00529">
    <property type="entry name" value="HTH_DTXR"/>
    <property type="match status" value="1"/>
</dbReference>
<sequence length="221" mass="25585">WVLPISNSRKSSWKQVRQSGNMTKESGILKIIKEDILRILAERKGKVSLDIIKEEINVFYSFISEAIKKLEKEGLIQSQQGFFELTERGEKKAKDILRKYLVLENYFKRIRTEKEAHEIGHILEHYVSKEVFNNIKKLSTFKGKGIPLTKLKLHKEGLTTDIMISDNELFERIVSMGIFPGEKIVITNEVPNSIIVKIKNKKFALDKHIAKEIKVLEYGKS</sequence>
<dbReference type="Gene3D" id="2.30.30.90">
    <property type="match status" value="1"/>
</dbReference>
<dbReference type="EMBL" id="BARW01021851">
    <property type="protein sequence ID" value="GAI92725.1"/>
    <property type="molecule type" value="Genomic_DNA"/>
</dbReference>
<name>X1TYS2_9ZZZZ</name>
<dbReference type="Pfam" id="PF04023">
    <property type="entry name" value="FeoA"/>
    <property type="match status" value="1"/>
</dbReference>
<dbReference type="InterPro" id="IPR036388">
    <property type="entry name" value="WH-like_DNA-bd_sf"/>
</dbReference>
<evidence type="ECO:0000313" key="3">
    <source>
        <dbReference type="EMBL" id="GAI92725.1"/>
    </source>
</evidence>
<keyword evidence="1" id="KW-0408">Iron</keyword>
<dbReference type="GO" id="GO:0046983">
    <property type="term" value="F:protein dimerization activity"/>
    <property type="evidence" value="ECO:0007669"/>
    <property type="project" value="InterPro"/>
</dbReference>
<dbReference type="GO" id="GO:0046914">
    <property type="term" value="F:transition metal ion binding"/>
    <property type="evidence" value="ECO:0007669"/>
    <property type="project" value="InterPro"/>
</dbReference>
<dbReference type="PANTHER" id="PTHR33238:SF7">
    <property type="entry name" value="IRON-DEPENDENT TRANSCRIPTIONAL REGULATOR"/>
    <property type="match status" value="1"/>
</dbReference>
<feature type="domain" description="Ferrous iron transporter FeoA-like" evidence="2">
    <location>
        <begin position="146"/>
        <end position="217"/>
    </location>
</feature>
<dbReference type="GO" id="GO:0003700">
    <property type="term" value="F:DNA-binding transcription factor activity"/>
    <property type="evidence" value="ECO:0007669"/>
    <property type="project" value="InterPro"/>
</dbReference>
<comment type="caution">
    <text evidence="3">The sequence shown here is derived from an EMBL/GenBank/DDBJ whole genome shotgun (WGS) entry which is preliminary data.</text>
</comment>
<dbReference type="AlphaFoldDB" id="X1TYS2"/>
<dbReference type="InterPro" id="IPR022689">
    <property type="entry name" value="Iron_dep_repressor"/>
</dbReference>